<proteinExistence type="predicted"/>
<gene>
    <name evidence="2" type="ORF">ACFPFM_39990</name>
</gene>
<evidence type="ECO:0000313" key="3">
    <source>
        <dbReference type="Proteomes" id="UP001595833"/>
    </source>
</evidence>
<sequence length="69" mass="7210">MNGYIAPAMGFRPDATALEWLAVIGLLGLLTFALTWPAAASGLVTEDPEQASNTPPIGHERCRRSAGAS</sequence>
<evidence type="ECO:0000313" key="2">
    <source>
        <dbReference type="EMBL" id="MFC5059932.1"/>
    </source>
</evidence>
<name>A0ABV9YE06_9PSEU</name>
<organism evidence="2 3">
    <name type="scientific">Saccharothrix xinjiangensis</name>
    <dbReference type="NCBI Taxonomy" id="204798"/>
    <lineage>
        <taxon>Bacteria</taxon>
        <taxon>Bacillati</taxon>
        <taxon>Actinomycetota</taxon>
        <taxon>Actinomycetes</taxon>
        <taxon>Pseudonocardiales</taxon>
        <taxon>Pseudonocardiaceae</taxon>
        <taxon>Saccharothrix</taxon>
    </lineage>
</organism>
<evidence type="ECO:0000256" key="1">
    <source>
        <dbReference type="SAM" id="MobiDB-lite"/>
    </source>
</evidence>
<comment type="caution">
    <text evidence="2">The sequence shown here is derived from an EMBL/GenBank/DDBJ whole genome shotgun (WGS) entry which is preliminary data.</text>
</comment>
<dbReference type="RefSeq" id="WP_344042424.1">
    <property type="nucleotide sequence ID" value="NZ_BAAAKE010000034.1"/>
</dbReference>
<reference evidence="3" key="1">
    <citation type="journal article" date="2019" name="Int. J. Syst. Evol. Microbiol.">
        <title>The Global Catalogue of Microorganisms (GCM) 10K type strain sequencing project: providing services to taxonomists for standard genome sequencing and annotation.</title>
        <authorList>
            <consortium name="The Broad Institute Genomics Platform"/>
            <consortium name="The Broad Institute Genome Sequencing Center for Infectious Disease"/>
            <person name="Wu L."/>
            <person name="Ma J."/>
        </authorList>
    </citation>
    <scope>NUCLEOTIDE SEQUENCE [LARGE SCALE GENOMIC DNA]</scope>
    <source>
        <strain evidence="3">KCTC 12848</strain>
    </source>
</reference>
<dbReference type="EMBL" id="JBHSJB010000050">
    <property type="protein sequence ID" value="MFC5059932.1"/>
    <property type="molecule type" value="Genomic_DNA"/>
</dbReference>
<dbReference type="Proteomes" id="UP001595833">
    <property type="component" value="Unassembled WGS sequence"/>
</dbReference>
<feature type="region of interest" description="Disordered" evidence="1">
    <location>
        <begin position="45"/>
        <end position="69"/>
    </location>
</feature>
<protein>
    <submittedName>
        <fullName evidence="2">Uncharacterized protein</fullName>
    </submittedName>
</protein>
<keyword evidence="3" id="KW-1185">Reference proteome</keyword>
<accession>A0ABV9YE06</accession>